<dbReference type="Proteomes" id="UP000252707">
    <property type="component" value="Unassembled WGS sequence"/>
</dbReference>
<protein>
    <submittedName>
        <fullName evidence="1">CRISPR-associated Csy1 family protein</fullName>
    </submittedName>
</protein>
<accession>A0A369BU26</accession>
<evidence type="ECO:0000313" key="1">
    <source>
        <dbReference type="EMBL" id="RCX24881.1"/>
    </source>
</evidence>
<dbReference type="Pfam" id="PF09611">
    <property type="entry name" value="Cas_Csy1"/>
    <property type="match status" value="1"/>
</dbReference>
<dbReference type="InterPro" id="IPR013397">
    <property type="entry name" value="CRISPR-assoc_prot_Csy1"/>
</dbReference>
<keyword evidence="2" id="KW-1185">Reference proteome</keyword>
<organism evidence="1 2">
    <name type="scientific">Thioalbus denitrificans</name>
    <dbReference type="NCBI Taxonomy" id="547122"/>
    <lineage>
        <taxon>Bacteria</taxon>
        <taxon>Pseudomonadati</taxon>
        <taxon>Pseudomonadota</taxon>
        <taxon>Gammaproteobacteria</taxon>
        <taxon>Chromatiales</taxon>
        <taxon>Ectothiorhodospiraceae</taxon>
        <taxon>Thioalbus</taxon>
    </lineage>
</organism>
<dbReference type="NCBIfam" id="TIGR02564">
    <property type="entry name" value="cas_Csy1"/>
    <property type="match status" value="1"/>
</dbReference>
<dbReference type="AlphaFoldDB" id="A0A369BU26"/>
<reference evidence="1 2" key="1">
    <citation type="submission" date="2018-07" db="EMBL/GenBank/DDBJ databases">
        <title>Genomic Encyclopedia of Type Strains, Phase IV (KMG-IV): sequencing the most valuable type-strain genomes for metagenomic binning, comparative biology and taxonomic classification.</title>
        <authorList>
            <person name="Goeker M."/>
        </authorList>
    </citation>
    <scope>NUCLEOTIDE SEQUENCE [LARGE SCALE GENOMIC DNA]</scope>
    <source>
        <strain evidence="1 2">DSM 26407</strain>
    </source>
</reference>
<dbReference type="RefSeq" id="WP_245937312.1">
    <property type="nucleotide sequence ID" value="NZ_QPJY01000014.1"/>
</dbReference>
<dbReference type="CDD" id="cd09735">
    <property type="entry name" value="Csy1_I-F"/>
    <property type="match status" value="1"/>
</dbReference>
<sequence length="434" mass="49556">MANSAESPISTALIRQVIKDFLQERLQPKLERVKENEVHERERLLKDHQPARWIANAANRVGQIQQVTHALKYTHPDAKGTSLNAPGNPEADELLVGTHTIDEVTADVVGNAAALDVYKFLKLQVGGKTLLDLAIEGNTALQAAFSNDEEQAKSWMAAFADLSKPKGQPASHKFAKQLYWPMEGNGYHLLAPLFPTSLVHHVVSTIREDRFSEEAKAARKAYREREPYPHGFREYPHLAIQNFGGTKPQNISQLNSERYGENYLLAAVPPLWLSEPVRPPLRTESIFDRLFGRRPRVRDLLRILRDFLARVQDVNNVRIRNTRAELIAHLRDEVLLFAAETQENEPGWTLDEMCRLNVDEQCWLDPERAGQDESFAALCTGVDWRDGICRRFANWLNAQLTSTQTPMGELEAREWQSVMEKEINLMRMELDFYD</sequence>
<name>A0A369BU26_9GAMM</name>
<gene>
    <name evidence="1" type="ORF">DFQ59_11437</name>
</gene>
<comment type="caution">
    <text evidence="1">The sequence shown here is derived from an EMBL/GenBank/DDBJ whole genome shotgun (WGS) entry which is preliminary data.</text>
</comment>
<dbReference type="EMBL" id="QPJY01000014">
    <property type="protein sequence ID" value="RCX24881.1"/>
    <property type="molecule type" value="Genomic_DNA"/>
</dbReference>
<proteinExistence type="predicted"/>
<evidence type="ECO:0000313" key="2">
    <source>
        <dbReference type="Proteomes" id="UP000252707"/>
    </source>
</evidence>